<evidence type="ECO:0000256" key="6">
    <source>
        <dbReference type="ARBA" id="ARBA00023136"/>
    </source>
</evidence>
<dbReference type="InterPro" id="IPR043128">
    <property type="entry name" value="Rev_trsase/Diguanyl_cyclase"/>
</dbReference>
<dbReference type="InterPro" id="IPR050469">
    <property type="entry name" value="Diguanylate_Cyclase"/>
</dbReference>
<dbReference type="SUPFAM" id="SSF55785">
    <property type="entry name" value="PYP-like sensor domain (PAS domain)"/>
    <property type="match status" value="1"/>
</dbReference>
<evidence type="ECO:0000259" key="9">
    <source>
        <dbReference type="PROSITE" id="PS50839"/>
    </source>
</evidence>
<evidence type="ECO:0000313" key="11">
    <source>
        <dbReference type="EMBL" id="KAA0695157.1"/>
    </source>
</evidence>
<dbReference type="InterPro" id="IPR000160">
    <property type="entry name" value="GGDEF_dom"/>
</dbReference>
<proteinExistence type="predicted"/>
<evidence type="ECO:0000256" key="3">
    <source>
        <dbReference type="ARBA" id="ARBA00012528"/>
    </source>
</evidence>
<feature type="domain" description="CHASE" evidence="9">
    <location>
        <begin position="107"/>
        <end position="196"/>
    </location>
</feature>
<evidence type="ECO:0000313" key="12">
    <source>
        <dbReference type="Proteomes" id="UP000463138"/>
    </source>
</evidence>
<dbReference type="PANTHER" id="PTHR45138:SF9">
    <property type="entry name" value="DIGUANYLATE CYCLASE DGCM-RELATED"/>
    <property type="match status" value="1"/>
</dbReference>
<evidence type="ECO:0000256" key="7">
    <source>
        <dbReference type="ARBA" id="ARBA00034247"/>
    </source>
</evidence>
<dbReference type="GO" id="GO:0052621">
    <property type="term" value="F:diguanylate cyclase activity"/>
    <property type="evidence" value="ECO:0007669"/>
    <property type="project" value="UniProtKB-EC"/>
</dbReference>
<feature type="transmembrane region" description="Helical" evidence="8">
    <location>
        <begin position="261"/>
        <end position="284"/>
    </location>
</feature>
<dbReference type="PANTHER" id="PTHR45138">
    <property type="entry name" value="REGULATORY COMPONENTS OF SENSORY TRANSDUCTION SYSTEM"/>
    <property type="match status" value="1"/>
</dbReference>
<reference evidence="11 12" key="1">
    <citation type="submission" date="2018-07" db="EMBL/GenBank/DDBJ databases">
        <title>Pseudomonas laoshanensis sp. nov., isolated from soil.</title>
        <authorList>
            <person name="Sun J."/>
            <person name="Yu L."/>
            <person name="Wang M."/>
            <person name="Zhang C."/>
        </authorList>
    </citation>
    <scope>NUCLEOTIDE SEQUENCE [LARGE SCALE GENOMIC DNA]</scope>
    <source>
        <strain evidence="11 12">Y22</strain>
    </source>
</reference>
<dbReference type="EMBL" id="QOVF01000002">
    <property type="protein sequence ID" value="KAA0695157.1"/>
    <property type="molecule type" value="Genomic_DNA"/>
</dbReference>
<keyword evidence="4 8" id="KW-0812">Transmembrane</keyword>
<sequence length="617" mass="69529">MLAQRASRHPQVTHAIISLLFVTLIAGILSGWQAMLNAEQEQSKARLQLETDAIAEQLQIRFEMQAQALQRLGDRWPLHHDNRHFWEQDVRALLTGFNNFQAIEWLDSQYRLQWIEPLAGNEEAVDFVYTPAHSNYSVLKQAQNTQTPLLSNSFTLLQGGHGLAYFVPLYRTTNEPASFDGFLIGVFRVEVLLADLLREERNYQLSIDFRDEEQLLFSHRTEDTLQKSWSVSSPVLLGRNSGFHITAMPTASLMASSTTHLPLLILISGLLACVSLCYALWLALLSAQRLQALSASNHQLQQEIVRRQSVEESLHQNQAQYKLLLDMTNYSHDALFIIGMNPQELVYLNRTCWISLGYTEEELRQIIAIAPADIMPDALRWSLELRELAERGGNSIYQQHVTTRQGKTIPLEISVQHLNRYGRAYLICVGRNNSEQLEVAARLQQLSQQDGLTGLYNRRYFDEALDREWRRARRQSGPLGLLMLDVDHFKAFNDSLGHQAGDDALKQLAKAMSENLLREGEAVCRYGGEEFAVILPGADISQCAEVARHLHAAVKELQIAHPSSRQSWLTVSIGAASLPAVEGEHPESLISLADKALYQAKAAGRNQTFLYGADDPG</sequence>
<keyword evidence="5 8" id="KW-1133">Transmembrane helix</keyword>
<comment type="caution">
    <text evidence="11">The sequence shown here is derived from an EMBL/GenBank/DDBJ whole genome shotgun (WGS) entry which is preliminary data.</text>
</comment>
<feature type="domain" description="GGDEF" evidence="10">
    <location>
        <begin position="477"/>
        <end position="613"/>
    </location>
</feature>
<dbReference type="CDD" id="cd01949">
    <property type="entry name" value="GGDEF"/>
    <property type="match status" value="1"/>
</dbReference>
<dbReference type="EC" id="2.7.7.65" evidence="3"/>
<dbReference type="AlphaFoldDB" id="A0A7V7GUJ8"/>
<dbReference type="Pfam" id="PF00990">
    <property type="entry name" value="GGDEF"/>
    <property type="match status" value="1"/>
</dbReference>
<keyword evidence="12" id="KW-1185">Reference proteome</keyword>
<protein>
    <recommendedName>
        <fullName evidence="3">diguanylate cyclase</fullName>
        <ecNumber evidence="3">2.7.7.65</ecNumber>
    </recommendedName>
</protein>
<accession>A0A7V7GUJ8</accession>
<comment type="catalytic activity">
    <reaction evidence="7">
        <text>2 GTP = 3',3'-c-di-GMP + 2 diphosphate</text>
        <dbReference type="Rhea" id="RHEA:24898"/>
        <dbReference type="ChEBI" id="CHEBI:33019"/>
        <dbReference type="ChEBI" id="CHEBI:37565"/>
        <dbReference type="ChEBI" id="CHEBI:58805"/>
        <dbReference type="EC" id="2.7.7.65"/>
    </reaction>
</comment>
<evidence type="ECO:0000256" key="8">
    <source>
        <dbReference type="SAM" id="Phobius"/>
    </source>
</evidence>
<dbReference type="GO" id="GO:0005886">
    <property type="term" value="C:plasma membrane"/>
    <property type="evidence" value="ECO:0007669"/>
    <property type="project" value="UniProtKB-SubCell"/>
</dbReference>
<evidence type="ECO:0000256" key="4">
    <source>
        <dbReference type="ARBA" id="ARBA00022692"/>
    </source>
</evidence>
<dbReference type="Gene3D" id="3.30.70.270">
    <property type="match status" value="1"/>
</dbReference>
<dbReference type="Gene3D" id="3.30.450.350">
    <property type="entry name" value="CHASE domain"/>
    <property type="match status" value="1"/>
</dbReference>
<feature type="transmembrane region" description="Helical" evidence="8">
    <location>
        <begin position="12"/>
        <end position="32"/>
    </location>
</feature>
<dbReference type="SUPFAM" id="SSF55073">
    <property type="entry name" value="Nucleotide cyclase"/>
    <property type="match status" value="1"/>
</dbReference>
<comment type="subcellular location">
    <subcellularLocation>
        <location evidence="2">Cell inner membrane</location>
    </subcellularLocation>
</comment>
<dbReference type="NCBIfam" id="TIGR00254">
    <property type="entry name" value="GGDEF"/>
    <property type="match status" value="1"/>
</dbReference>
<evidence type="ECO:0000256" key="2">
    <source>
        <dbReference type="ARBA" id="ARBA00004533"/>
    </source>
</evidence>
<dbReference type="Proteomes" id="UP000463138">
    <property type="component" value="Unassembled WGS sequence"/>
</dbReference>
<dbReference type="FunFam" id="3.30.70.270:FF:000001">
    <property type="entry name" value="Diguanylate cyclase domain protein"/>
    <property type="match status" value="1"/>
</dbReference>
<dbReference type="RefSeq" id="WP_149332521.1">
    <property type="nucleotide sequence ID" value="NZ_QOVF01000002.1"/>
</dbReference>
<dbReference type="OrthoDB" id="9812260at2"/>
<dbReference type="PROSITE" id="PS50839">
    <property type="entry name" value="CHASE"/>
    <property type="match status" value="1"/>
</dbReference>
<dbReference type="GO" id="GO:1902201">
    <property type="term" value="P:negative regulation of bacterial-type flagellum-dependent cell motility"/>
    <property type="evidence" value="ECO:0007669"/>
    <property type="project" value="TreeGrafter"/>
</dbReference>
<dbReference type="InterPro" id="IPR029787">
    <property type="entry name" value="Nucleotide_cyclase"/>
</dbReference>
<dbReference type="InterPro" id="IPR042240">
    <property type="entry name" value="CHASE_sf"/>
</dbReference>
<comment type="cofactor">
    <cofactor evidence="1">
        <name>Mg(2+)</name>
        <dbReference type="ChEBI" id="CHEBI:18420"/>
    </cofactor>
</comment>
<name>A0A7V7GUJ8_9GAMM</name>
<evidence type="ECO:0000259" key="10">
    <source>
        <dbReference type="PROSITE" id="PS50887"/>
    </source>
</evidence>
<organism evidence="11 12">
    <name type="scientific">Halopseudomonas laoshanensis</name>
    <dbReference type="NCBI Taxonomy" id="2268758"/>
    <lineage>
        <taxon>Bacteria</taxon>
        <taxon>Pseudomonadati</taxon>
        <taxon>Pseudomonadota</taxon>
        <taxon>Gammaproteobacteria</taxon>
        <taxon>Pseudomonadales</taxon>
        <taxon>Pseudomonadaceae</taxon>
        <taxon>Halopseudomonas</taxon>
    </lineage>
</organism>
<dbReference type="InterPro" id="IPR035965">
    <property type="entry name" value="PAS-like_dom_sf"/>
</dbReference>
<dbReference type="SMART" id="SM00267">
    <property type="entry name" value="GGDEF"/>
    <property type="match status" value="1"/>
</dbReference>
<evidence type="ECO:0000256" key="5">
    <source>
        <dbReference type="ARBA" id="ARBA00022989"/>
    </source>
</evidence>
<dbReference type="InterPro" id="IPR006189">
    <property type="entry name" value="CHASE_dom"/>
</dbReference>
<dbReference type="GO" id="GO:0043709">
    <property type="term" value="P:cell adhesion involved in single-species biofilm formation"/>
    <property type="evidence" value="ECO:0007669"/>
    <property type="project" value="TreeGrafter"/>
</dbReference>
<dbReference type="Gene3D" id="3.30.450.20">
    <property type="entry name" value="PAS domain"/>
    <property type="match status" value="1"/>
</dbReference>
<dbReference type="Pfam" id="PF03924">
    <property type="entry name" value="CHASE"/>
    <property type="match status" value="1"/>
</dbReference>
<dbReference type="GO" id="GO:0007165">
    <property type="term" value="P:signal transduction"/>
    <property type="evidence" value="ECO:0007669"/>
    <property type="project" value="UniProtKB-ARBA"/>
</dbReference>
<evidence type="ECO:0000256" key="1">
    <source>
        <dbReference type="ARBA" id="ARBA00001946"/>
    </source>
</evidence>
<dbReference type="SMART" id="SM01079">
    <property type="entry name" value="CHASE"/>
    <property type="match status" value="1"/>
</dbReference>
<dbReference type="PROSITE" id="PS50887">
    <property type="entry name" value="GGDEF"/>
    <property type="match status" value="1"/>
</dbReference>
<keyword evidence="6 8" id="KW-0472">Membrane</keyword>
<gene>
    <name evidence="11" type="ORF">DT594_09985</name>
</gene>